<organism evidence="1">
    <name type="scientific">Tetraselmis sp. GSL018</name>
    <dbReference type="NCBI Taxonomy" id="582737"/>
    <lineage>
        <taxon>Eukaryota</taxon>
        <taxon>Viridiplantae</taxon>
        <taxon>Chlorophyta</taxon>
        <taxon>core chlorophytes</taxon>
        <taxon>Chlorodendrophyceae</taxon>
        <taxon>Chlorodendrales</taxon>
        <taxon>Chlorodendraceae</taxon>
        <taxon>Tetraselmis</taxon>
    </lineage>
</organism>
<sequence>MQEHEGQRTASELWDKAFERIRALNTAYKGLASMFDMNMERVSPMAVARTFGNHYFCTCAQVLMIIQIFDSSKPNESSMRVNMVQVLFTRIVDLWHFSDVLRECTPPEQVQLMQRCGYLNCIYTNRRDLFHLHGLCFLIHMSVEEEYRVARTIAEYVEKVPKQPAAGQKPQPIFRNLLINGSPATLSEDREFWETLCTIAMNRMRSGSTWDPKGTLEFQVMYPEPWLRGMAAQLIQRVWRGYRGRKRFQELFDEHMKFIQRSDTAMRVAELLGKSYVKKLSPTKSIKRK</sequence>
<dbReference type="InterPro" id="IPR000048">
    <property type="entry name" value="IQ_motif_EF-hand-BS"/>
</dbReference>
<reference evidence="1" key="1">
    <citation type="submission" date="2014-05" db="EMBL/GenBank/DDBJ databases">
        <title>The transcriptome of the halophilic microalga Tetraselmis sp. GSL018 isolated from the Great Salt Lake, Utah.</title>
        <authorList>
            <person name="Jinkerson R.E."/>
            <person name="D'Adamo S."/>
            <person name="Posewitz M.C."/>
        </authorList>
    </citation>
    <scope>NUCLEOTIDE SEQUENCE</scope>
    <source>
        <strain evidence="1">GSL018</strain>
    </source>
</reference>
<name>A0A061QZ58_9CHLO</name>
<evidence type="ECO:0000313" key="1">
    <source>
        <dbReference type="EMBL" id="JAC63725.1"/>
    </source>
</evidence>
<dbReference type="CDD" id="cd23767">
    <property type="entry name" value="IQCD"/>
    <property type="match status" value="1"/>
</dbReference>
<dbReference type="EMBL" id="GBEZ01023144">
    <property type="protein sequence ID" value="JAC63725.1"/>
    <property type="molecule type" value="Transcribed_RNA"/>
</dbReference>
<dbReference type="AlphaFoldDB" id="A0A061QZ58"/>
<protein>
    <submittedName>
        <fullName evidence="1">Uncharacterized protein</fullName>
    </submittedName>
</protein>
<accession>A0A061QZ58</accession>
<dbReference type="Pfam" id="PF00612">
    <property type="entry name" value="IQ"/>
    <property type="match status" value="1"/>
</dbReference>
<gene>
    <name evidence="1" type="ORF">TSPGSL018_19923</name>
</gene>
<proteinExistence type="predicted"/>
<dbReference type="PROSITE" id="PS50096">
    <property type="entry name" value="IQ"/>
    <property type="match status" value="1"/>
</dbReference>